<reference evidence="1" key="1">
    <citation type="submission" date="2022-06" db="EMBL/GenBank/DDBJ databases">
        <title>Novel species in genus nocardia.</title>
        <authorList>
            <person name="Li F."/>
        </authorList>
    </citation>
    <scope>NUCLEOTIDE SEQUENCE</scope>
    <source>
        <strain evidence="1">CDC141</strain>
    </source>
</reference>
<dbReference type="AlphaFoldDB" id="A0A9X2IWH9"/>
<evidence type="ECO:0000313" key="2">
    <source>
        <dbReference type="Proteomes" id="UP001139157"/>
    </source>
</evidence>
<evidence type="ECO:0008006" key="3">
    <source>
        <dbReference type="Google" id="ProtNLM"/>
    </source>
</evidence>
<keyword evidence="2" id="KW-1185">Reference proteome</keyword>
<dbReference type="RefSeq" id="WP_251911901.1">
    <property type="nucleotide sequence ID" value="NZ_JAMRXG010000005.1"/>
</dbReference>
<proteinExistence type="predicted"/>
<comment type="caution">
    <text evidence="1">The sequence shown here is derived from an EMBL/GenBank/DDBJ whole genome shotgun (WGS) entry which is preliminary data.</text>
</comment>
<protein>
    <recommendedName>
        <fullName evidence="3">SWIM-type domain-containing protein</fullName>
    </recommendedName>
</protein>
<organism evidence="1 2">
    <name type="scientific">Nocardia pulmonis</name>
    <dbReference type="NCBI Taxonomy" id="2951408"/>
    <lineage>
        <taxon>Bacteria</taxon>
        <taxon>Bacillati</taxon>
        <taxon>Actinomycetota</taxon>
        <taxon>Actinomycetes</taxon>
        <taxon>Mycobacteriales</taxon>
        <taxon>Nocardiaceae</taxon>
        <taxon>Nocardia</taxon>
    </lineage>
</organism>
<evidence type="ECO:0000313" key="1">
    <source>
        <dbReference type="EMBL" id="MCM6774338.1"/>
    </source>
</evidence>
<sequence length="185" mass="20262">MRDNEFGYTRWGMDWVRLAEPLSLTRPEPLLPRARSIARHGGVVTEIEGTTVRASIHRGGQASVTHLEFEPLPRASITAIAELLPATAVELTDAHHDALTAAGLALAPRLRDSDCSCSARTPRCLHFLATCYALARQVDENPRLALDLQAYHRDLTADPITDAPPPRWTSIDSLDPATYFATLTG</sequence>
<gene>
    <name evidence="1" type="ORF">NDR86_12715</name>
</gene>
<name>A0A9X2IWH9_9NOCA</name>
<dbReference type="EMBL" id="JAMRXG010000005">
    <property type="protein sequence ID" value="MCM6774338.1"/>
    <property type="molecule type" value="Genomic_DNA"/>
</dbReference>
<accession>A0A9X2IWH9</accession>
<dbReference type="Proteomes" id="UP001139157">
    <property type="component" value="Unassembled WGS sequence"/>
</dbReference>